<dbReference type="RefSeq" id="WP_380905300.1">
    <property type="nucleotide sequence ID" value="NZ_JBHUEG010000006.1"/>
</dbReference>
<evidence type="ECO:0008006" key="3">
    <source>
        <dbReference type="Google" id="ProtNLM"/>
    </source>
</evidence>
<proteinExistence type="predicted"/>
<organism evidence="1 2">
    <name type="scientific">Sphingobacterium suaedae</name>
    <dbReference type="NCBI Taxonomy" id="1686402"/>
    <lineage>
        <taxon>Bacteria</taxon>
        <taxon>Pseudomonadati</taxon>
        <taxon>Bacteroidota</taxon>
        <taxon>Sphingobacteriia</taxon>
        <taxon>Sphingobacteriales</taxon>
        <taxon>Sphingobacteriaceae</taxon>
        <taxon>Sphingobacterium</taxon>
    </lineage>
</organism>
<sequence>MKKETIILTDFLTEIFPTWATEIPDLAGYFHEYFLEPGELLNTERGDIYLVSEGAFGKYTRREPLRYILPGELIIIALRRRYHTFKALNFSRVYMLDRPSLYRISCEYPNTMALYDELLQRQQDSLEFRQQILLMPKAHRYAYFKSRYATIVPLIDRKELAVFLQISPELLRRIF</sequence>
<comment type="caution">
    <text evidence="1">The sequence shown here is derived from an EMBL/GenBank/DDBJ whole genome shotgun (WGS) entry which is preliminary data.</text>
</comment>
<dbReference type="Proteomes" id="UP001597545">
    <property type="component" value="Unassembled WGS sequence"/>
</dbReference>
<dbReference type="Gene3D" id="2.60.120.10">
    <property type="entry name" value="Jelly Rolls"/>
    <property type="match status" value="1"/>
</dbReference>
<dbReference type="SUPFAM" id="SSF51206">
    <property type="entry name" value="cAMP-binding domain-like"/>
    <property type="match status" value="1"/>
</dbReference>
<accession>A0ABW5KJ31</accession>
<name>A0ABW5KJ31_9SPHI</name>
<reference evidence="2" key="1">
    <citation type="journal article" date="2019" name="Int. J. Syst. Evol. Microbiol.">
        <title>The Global Catalogue of Microorganisms (GCM) 10K type strain sequencing project: providing services to taxonomists for standard genome sequencing and annotation.</title>
        <authorList>
            <consortium name="The Broad Institute Genomics Platform"/>
            <consortium name="The Broad Institute Genome Sequencing Center for Infectious Disease"/>
            <person name="Wu L."/>
            <person name="Ma J."/>
        </authorList>
    </citation>
    <scope>NUCLEOTIDE SEQUENCE [LARGE SCALE GENOMIC DNA]</scope>
    <source>
        <strain evidence="2">KCTC 42662</strain>
    </source>
</reference>
<evidence type="ECO:0000313" key="1">
    <source>
        <dbReference type="EMBL" id="MFD2548984.1"/>
    </source>
</evidence>
<dbReference type="EMBL" id="JBHULR010000007">
    <property type="protein sequence ID" value="MFD2548984.1"/>
    <property type="molecule type" value="Genomic_DNA"/>
</dbReference>
<keyword evidence="2" id="KW-1185">Reference proteome</keyword>
<dbReference type="InterPro" id="IPR018490">
    <property type="entry name" value="cNMP-bd_dom_sf"/>
</dbReference>
<dbReference type="InterPro" id="IPR014710">
    <property type="entry name" value="RmlC-like_jellyroll"/>
</dbReference>
<protein>
    <recommendedName>
        <fullName evidence="3">Crp/Fnr family transcriptional regulator</fullName>
    </recommendedName>
</protein>
<evidence type="ECO:0000313" key="2">
    <source>
        <dbReference type="Proteomes" id="UP001597545"/>
    </source>
</evidence>
<gene>
    <name evidence="1" type="ORF">ACFSR5_15140</name>
</gene>